<comment type="caution">
    <text evidence="1">The sequence shown here is derived from an EMBL/GenBank/DDBJ whole genome shotgun (WGS) entry which is preliminary data.</text>
</comment>
<keyword evidence="2" id="KW-1185">Reference proteome</keyword>
<protein>
    <submittedName>
        <fullName evidence="1">Uncharacterized protein</fullName>
    </submittedName>
</protein>
<name>A0ABM9EWN3_9BACI</name>
<evidence type="ECO:0000313" key="2">
    <source>
        <dbReference type="Proteomes" id="UP000838308"/>
    </source>
</evidence>
<organism evidence="1 2">
    <name type="scientific">Neobacillus rhizosphaerae</name>
    <dbReference type="NCBI Taxonomy" id="2880965"/>
    <lineage>
        <taxon>Bacteria</taxon>
        <taxon>Bacillati</taxon>
        <taxon>Bacillota</taxon>
        <taxon>Bacilli</taxon>
        <taxon>Bacillales</taxon>
        <taxon>Bacillaceae</taxon>
        <taxon>Neobacillus</taxon>
    </lineage>
</organism>
<dbReference type="Proteomes" id="UP000838308">
    <property type="component" value="Unassembled WGS sequence"/>
</dbReference>
<gene>
    <name evidence="1" type="ORF">BACCIP111895_04291</name>
</gene>
<proteinExistence type="predicted"/>
<dbReference type="RefSeq" id="WP_248737329.1">
    <property type="nucleotide sequence ID" value="NZ_CALBWS010000038.1"/>
</dbReference>
<sequence length="60" mass="7258">MKIEKKKRLVLKAKRILNQETYPNLKIKPFDKTKIKRARDWFGNDEKVQDVILKHLNIPK</sequence>
<dbReference type="EMBL" id="CALBWS010000038">
    <property type="protein sequence ID" value="CAH2717102.1"/>
    <property type="molecule type" value="Genomic_DNA"/>
</dbReference>
<accession>A0ABM9EWN3</accession>
<evidence type="ECO:0000313" key="1">
    <source>
        <dbReference type="EMBL" id="CAH2717102.1"/>
    </source>
</evidence>
<reference evidence="1" key="1">
    <citation type="submission" date="2022-04" db="EMBL/GenBank/DDBJ databases">
        <authorList>
            <person name="Criscuolo A."/>
        </authorList>
    </citation>
    <scope>NUCLEOTIDE SEQUENCE</scope>
    <source>
        <strain evidence="1">CIP111895</strain>
    </source>
</reference>